<feature type="transmembrane region" description="Helical" evidence="6">
    <location>
        <begin position="409"/>
        <end position="427"/>
    </location>
</feature>
<feature type="transmembrane region" description="Helical" evidence="6">
    <location>
        <begin position="339"/>
        <end position="363"/>
    </location>
</feature>
<evidence type="ECO:0000313" key="9">
    <source>
        <dbReference type="Proteomes" id="UP000887226"/>
    </source>
</evidence>
<dbReference type="PROSITE" id="PS00216">
    <property type="entry name" value="SUGAR_TRANSPORT_1"/>
    <property type="match status" value="1"/>
</dbReference>
<dbReference type="OrthoDB" id="4161376at2759"/>
<evidence type="ECO:0000259" key="7">
    <source>
        <dbReference type="PROSITE" id="PS50850"/>
    </source>
</evidence>
<feature type="transmembrane region" description="Helical" evidence="6">
    <location>
        <begin position="107"/>
        <end position="125"/>
    </location>
</feature>
<sequence length="609" mass="65104">MASTNPNFEKHEVDIEHRDAVGSLHSKHRKTPAALHKQDIVAQEAIGGTYEELPKGYYYSKDFIGTLTASPWTQAVCLAQISGYLGWVLPANTLSLINESLGGSPNITWVALAWTLGFTVGLSLVGRLSDIFGRRWFFIGSCLMAMIGNVIGASAQSVNQLIGTNCLNGLAGAGQLSFNVIIGELVPNRQRGPFNALVLSTSIPFAVFGPPVARAFYENTGLQWRWSYILGCIINVVAAGISFLFYHPPTYEQLHVGGKSKIRQLKELDWIGIFLFVAGLVLFLIGLNWGGQAYAWSSVQVLCTLILGIMTTIGFGCWEAFSGHDAPLIPMSLFKNVKYDAIVACASIGAMVYYSMTVLWPTLIGALFTTDVTEIGWLSCAVGGGLLLGQILGGLGLRFLPRMKIQMTVSAAIMVAFVGALASTTEYTQNRSVTFLLVGSMAAGYVENLSLSSIALVWEPEDIGLVAGAMGSVRTAMSSIATALYSSILANQYTKFMPKYVSPAATAAGLPLDSIPALLAGVAAGDYTDVTGYNASIGDAVGHAIKHAYSMSFRTVFLCTLPFGAIIIVSALISPDVEEYNTNDVARKLQGKTVAATSGTRVEEKMVDL</sequence>
<keyword evidence="2" id="KW-0813">Transport</keyword>
<reference evidence="8" key="1">
    <citation type="journal article" date="2021" name="IMA Fungus">
        <title>Genomic characterization of three marine fungi, including Emericellopsis atlantica sp. nov. with signatures of a generalist lifestyle and marine biomass degradation.</title>
        <authorList>
            <person name="Hagestad O.C."/>
            <person name="Hou L."/>
            <person name="Andersen J.H."/>
            <person name="Hansen E.H."/>
            <person name="Altermark B."/>
            <person name="Li C."/>
            <person name="Kuhnert E."/>
            <person name="Cox R.J."/>
            <person name="Crous P.W."/>
            <person name="Spatafora J.W."/>
            <person name="Lail K."/>
            <person name="Amirebrahimi M."/>
            <person name="Lipzen A."/>
            <person name="Pangilinan J."/>
            <person name="Andreopoulos W."/>
            <person name="Hayes R.D."/>
            <person name="Ng V."/>
            <person name="Grigoriev I.V."/>
            <person name="Jackson S.A."/>
            <person name="Sutton T.D.S."/>
            <person name="Dobson A.D.W."/>
            <person name="Rama T."/>
        </authorList>
    </citation>
    <scope>NUCLEOTIDE SEQUENCE</scope>
    <source>
        <strain evidence="8">TRa3180A</strain>
    </source>
</reference>
<comment type="caution">
    <text evidence="8">The sequence shown here is derived from an EMBL/GenBank/DDBJ whole genome shotgun (WGS) entry which is preliminary data.</text>
</comment>
<feature type="transmembrane region" description="Helical" evidence="6">
    <location>
        <begin position="433"/>
        <end position="458"/>
    </location>
</feature>
<evidence type="ECO:0000256" key="4">
    <source>
        <dbReference type="ARBA" id="ARBA00022989"/>
    </source>
</evidence>
<keyword evidence="9" id="KW-1185">Reference proteome</keyword>
<keyword evidence="3 6" id="KW-0812">Transmembrane</keyword>
<evidence type="ECO:0000313" key="8">
    <source>
        <dbReference type="EMBL" id="KAG9241653.1"/>
    </source>
</evidence>
<evidence type="ECO:0000256" key="6">
    <source>
        <dbReference type="SAM" id="Phobius"/>
    </source>
</evidence>
<dbReference type="InterPro" id="IPR010573">
    <property type="entry name" value="MFS_Str1/Tri12-like"/>
</dbReference>
<feature type="transmembrane region" description="Helical" evidence="6">
    <location>
        <begin position="293"/>
        <end position="318"/>
    </location>
</feature>
<gene>
    <name evidence="8" type="ORF">BJ878DRAFT_427635</name>
</gene>
<dbReference type="EMBL" id="MU254175">
    <property type="protein sequence ID" value="KAG9241653.1"/>
    <property type="molecule type" value="Genomic_DNA"/>
</dbReference>
<accession>A0A9P7YYV6</accession>
<feature type="transmembrane region" description="Helical" evidence="6">
    <location>
        <begin position="268"/>
        <end position="287"/>
    </location>
</feature>
<evidence type="ECO:0000256" key="1">
    <source>
        <dbReference type="ARBA" id="ARBA00004141"/>
    </source>
</evidence>
<protein>
    <submittedName>
        <fullName evidence="8">Fungal trichothecene efflux pump</fullName>
    </submittedName>
</protein>
<dbReference type="Proteomes" id="UP000887226">
    <property type="component" value="Unassembled WGS sequence"/>
</dbReference>
<evidence type="ECO:0000256" key="2">
    <source>
        <dbReference type="ARBA" id="ARBA00022448"/>
    </source>
</evidence>
<feature type="transmembrane region" description="Helical" evidence="6">
    <location>
        <begin position="63"/>
        <end position="87"/>
    </location>
</feature>
<evidence type="ECO:0000256" key="3">
    <source>
        <dbReference type="ARBA" id="ARBA00022692"/>
    </source>
</evidence>
<dbReference type="PANTHER" id="PTHR23501">
    <property type="entry name" value="MAJOR FACILITATOR SUPERFAMILY"/>
    <property type="match status" value="1"/>
</dbReference>
<dbReference type="CDD" id="cd06179">
    <property type="entry name" value="MFS_TRI12_like"/>
    <property type="match status" value="1"/>
</dbReference>
<dbReference type="InterPro" id="IPR020846">
    <property type="entry name" value="MFS_dom"/>
</dbReference>
<dbReference type="InterPro" id="IPR001958">
    <property type="entry name" value="Tet-R_TetA/multi-R_MdtG-like"/>
</dbReference>
<dbReference type="InterPro" id="IPR005829">
    <property type="entry name" value="Sugar_transporter_CS"/>
</dbReference>
<dbReference type="GO" id="GO:0005886">
    <property type="term" value="C:plasma membrane"/>
    <property type="evidence" value="ECO:0007669"/>
    <property type="project" value="TreeGrafter"/>
</dbReference>
<dbReference type="SUPFAM" id="SSF103473">
    <property type="entry name" value="MFS general substrate transporter"/>
    <property type="match status" value="1"/>
</dbReference>
<dbReference type="Pfam" id="PF06609">
    <property type="entry name" value="TRI12"/>
    <property type="match status" value="1"/>
</dbReference>
<keyword evidence="4 6" id="KW-1133">Transmembrane helix</keyword>
<proteinExistence type="predicted"/>
<comment type="subcellular location">
    <subcellularLocation>
        <location evidence="1">Membrane</location>
        <topology evidence="1">Multi-pass membrane protein</topology>
    </subcellularLocation>
</comment>
<evidence type="ECO:0000256" key="5">
    <source>
        <dbReference type="ARBA" id="ARBA00023136"/>
    </source>
</evidence>
<feature type="transmembrane region" description="Helical" evidence="6">
    <location>
        <begin position="555"/>
        <end position="573"/>
    </location>
</feature>
<organism evidence="8 9">
    <name type="scientific">Calycina marina</name>
    <dbReference type="NCBI Taxonomy" id="1763456"/>
    <lineage>
        <taxon>Eukaryota</taxon>
        <taxon>Fungi</taxon>
        <taxon>Dikarya</taxon>
        <taxon>Ascomycota</taxon>
        <taxon>Pezizomycotina</taxon>
        <taxon>Leotiomycetes</taxon>
        <taxon>Helotiales</taxon>
        <taxon>Pezizellaceae</taxon>
        <taxon>Calycina</taxon>
    </lineage>
</organism>
<dbReference type="GO" id="GO:0022857">
    <property type="term" value="F:transmembrane transporter activity"/>
    <property type="evidence" value="ECO:0007669"/>
    <property type="project" value="InterPro"/>
</dbReference>
<dbReference type="InterPro" id="IPR036259">
    <property type="entry name" value="MFS_trans_sf"/>
</dbReference>
<dbReference type="Gene3D" id="1.20.1250.20">
    <property type="entry name" value="MFS general substrate transporter like domains"/>
    <property type="match status" value="1"/>
</dbReference>
<dbReference type="InterPro" id="IPR053791">
    <property type="entry name" value="MFS_Tri12-like"/>
</dbReference>
<feature type="domain" description="Major facilitator superfamily (MFS) profile" evidence="7">
    <location>
        <begin position="40"/>
        <end position="578"/>
    </location>
</feature>
<feature type="transmembrane region" description="Helical" evidence="6">
    <location>
        <begin position="194"/>
        <end position="213"/>
    </location>
</feature>
<dbReference type="AlphaFoldDB" id="A0A9P7YYV6"/>
<dbReference type="PRINTS" id="PR01035">
    <property type="entry name" value="TCRTETA"/>
</dbReference>
<dbReference type="PANTHER" id="PTHR23501:SF109">
    <property type="entry name" value="MAJOR FACILITATOR SUPERFAMILY (MFS) PROFILE DOMAIN-CONTAINING PROTEIN-RELATED"/>
    <property type="match status" value="1"/>
</dbReference>
<feature type="transmembrane region" description="Helical" evidence="6">
    <location>
        <begin position="375"/>
        <end position="397"/>
    </location>
</feature>
<dbReference type="PROSITE" id="PS50850">
    <property type="entry name" value="MFS"/>
    <property type="match status" value="1"/>
</dbReference>
<feature type="transmembrane region" description="Helical" evidence="6">
    <location>
        <begin position="137"/>
        <end position="155"/>
    </location>
</feature>
<name>A0A9P7YYV6_9HELO</name>
<feature type="transmembrane region" description="Helical" evidence="6">
    <location>
        <begin position="225"/>
        <end position="247"/>
    </location>
</feature>
<keyword evidence="5 6" id="KW-0472">Membrane</keyword>